<evidence type="ECO:0000256" key="4">
    <source>
        <dbReference type="ARBA" id="ARBA00022692"/>
    </source>
</evidence>
<dbReference type="Gene3D" id="1.10.3860.10">
    <property type="entry name" value="Sodium:dicarboxylate symporter"/>
    <property type="match status" value="1"/>
</dbReference>
<accession>A0ABW3EG90</accession>
<evidence type="ECO:0000256" key="2">
    <source>
        <dbReference type="ARBA" id="ARBA00022448"/>
    </source>
</evidence>
<feature type="transmembrane region" description="Helical" evidence="7">
    <location>
        <begin position="7"/>
        <end position="28"/>
    </location>
</feature>
<keyword evidence="6 7" id="KW-0472">Membrane</keyword>
<feature type="transmembrane region" description="Helical" evidence="7">
    <location>
        <begin position="77"/>
        <end position="99"/>
    </location>
</feature>
<feature type="transmembrane region" description="Helical" evidence="7">
    <location>
        <begin position="144"/>
        <end position="162"/>
    </location>
</feature>
<comment type="caution">
    <text evidence="8">The sequence shown here is derived from an EMBL/GenBank/DDBJ whole genome shotgun (WGS) entry which is preliminary data.</text>
</comment>
<dbReference type="SUPFAM" id="SSF118215">
    <property type="entry name" value="Proton glutamate symport protein"/>
    <property type="match status" value="1"/>
</dbReference>
<keyword evidence="5 7" id="KW-1133">Transmembrane helix</keyword>
<keyword evidence="4 7" id="KW-0812">Transmembrane</keyword>
<comment type="subcellular location">
    <subcellularLocation>
        <location evidence="1">Cell membrane</location>
        <topology evidence="1">Multi-pass membrane protein</topology>
    </subcellularLocation>
</comment>
<keyword evidence="3" id="KW-1003">Cell membrane</keyword>
<dbReference type="PRINTS" id="PR00173">
    <property type="entry name" value="EDTRNSPORT"/>
</dbReference>
<name>A0ABW3EG90_9LACO</name>
<evidence type="ECO:0000256" key="5">
    <source>
        <dbReference type="ARBA" id="ARBA00022989"/>
    </source>
</evidence>
<evidence type="ECO:0000313" key="9">
    <source>
        <dbReference type="Proteomes" id="UP001597104"/>
    </source>
</evidence>
<evidence type="ECO:0000256" key="3">
    <source>
        <dbReference type="ARBA" id="ARBA00022475"/>
    </source>
</evidence>
<dbReference type="InterPro" id="IPR036458">
    <property type="entry name" value="Na:dicarbo_symporter_sf"/>
</dbReference>
<dbReference type="PANTHER" id="PTHR42865:SF7">
    <property type="entry name" value="PROTON_GLUTAMATE-ASPARTATE SYMPORTER"/>
    <property type="match status" value="1"/>
</dbReference>
<feature type="transmembrane region" description="Helical" evidence="7">
    <location>
        <begin position="324"/>
        <end position="351"/>
    </location>
</feature>
<evidence type="ECO:0000313" key="8">
    <source>
        <dbReference type="EMBL" id="MFD0897869.1"/>
    </source>
</evidence>
<reference evidence="9" key="1">
    <citation type="journal article" date="2019" name="Int. J. Syst. Evol. Microbiol.">
        <title>The Global Catalogue of Microorganisms (GCM) 10K type strain sequencing project: providing services to taxonomists for standard genome sequencing and annotation.</title>
        <authorList>
            <consortium name="The Broad Institute Genomics Platform"/>
            <consortium name="The Broad Institute Genome Sequencing Center for Infectious Disease"/>
            <person name="Wu L."/>
            <person name="Ma J."/>
        </authorList>
    </citation>
    <scope>NUCLEOTIDE SEQUENCE [LARGE SCALE GENOMIC DNA]</scope>
    <source>
        <strain evidence="9">CCM 8925</strain>
    </source>
</reference>
<dbReference type="EMBL" id="JBHTIO010000042">
    <property type="protein sequence ID" value="MFD0897869.1"/>
    <property type="molecule type" value="Genomic_DNA"/>
</dbReference>
<gene>
    <name evidence="8" type="ORF">ACFQZ7_09060</name>
</gene>
<proteinExistence type="predicted"/>
<evidence type="ECO:0000256" key="6">
    <source>
        <dbReference type="ARBA" id="ARBA00023136"/>
    </source>
</evidence>
<evidence type="ECO:0000256" key="1">
    <source>
        <dbReference type="ARBA" id="ARBA00004651"/>
    </source>
</evidence>
<keyword evidence="9" id="KW-1185">Reference proteome</keyword>
<evidence type="ECO:0000256" key="7">
    <source>
        <dbReference type="SAM" id="Phobius"/>
    </source>
</evidence>
<keyword evidence="2" id="KW-0813">Transport</keyword>
<sequence>MQAIKKVTLPYQLLIALVLGIILGQFLPGADPFYNLLGTVFINAITMVILPLIFPTVVVAVVQIFNQKAFGKILLKTFVYFFVVTTALILLYLAAGYYFKFGTGVQSHTDTQALKGIATRVNLWHFIAAIVPANVFSAFAENNLLAVIFFAIVLGLGLGAYGPKNAAPLLKLFDIWIKAIYKITDFVIKLSPLGILGIIAHDVNTVGGGKLFSLVNFIGGLYIGYLVLALLIFPLIALIFKVPYFKTFRSIQDLFSLAFFSGSSSVVLPKLLERLKKTGTSATVTDFVVPLGYTFNLEGAVVYLAIAVAFIANSYGVQLSLTSVLTVTLLLTLISKTIATVPSGAVVVLLATASQLGLPKEGVALIFAVDFFANAGRTALNVLGNALAAKVLDSRPATVKAPQPLAAKVVKN</sequence>
<organism evidence="8 9">
    <name type="scientific">Loigolactobacillus binensis</name>
    <dbReference type="NCBI Taxonomy" id="2559922"/>
    <lineage>
        <taxon>Bacteria</taxon>
        <taxon>Bacillati</taxon>
        <taxon>Bacillota</taxon>
        <taxon>Bacilli</taxon>
        <taxon>Lactobacillales</taxon>
        <taxon>Lactobacillaceae</taxon>
        <taxon>Loigolactobacillus</taxon>
    </lineage>
</organism>
<dbReference type="Pfam" id="PF00375">
    <property type="entry name" value="SDF"/>
    <property type="match status" value="1"/>
</dbReference>
<dbReference type="InterPro" id="IPR001991">
    <property type="entry name" value="Na-dicarboxylate_symporter"/>
</dbReference>
<dbReference type="RefSeq" id="WP_137638174.1">
    <property type="nucleotide sequence ID" value="NZ_BJDN01000019.1"/>
</dbReference>
<dbReference type="PANTHER" id="PTHR42865">
    <property type="entry name" value="PROTON/GLUTAMATE-ASPARTATE SYMPORTER"/>
    <property type="match status" value="1"/>
</dbReference>
<feature type="transmembrane region" description="Helical" evidence="7">
    <location>
        <begin position="40"/>
        <end position="65"/>
    </location>
</feature>
<protein>
    <submittedName>
        <fullName evidence="8">Dicarboxylate/amino acid:cation symporter</fullName>
    </submittedName>
</protein>
<feature type="transmembrane region" description="Helical" evidence="7">
    <location>
        <begin position="221"/>
        <end position="242"/>
    </location>
</feature>
<dbReference type="Proteomes" id="UP001597104">
    <property type="component" value="Unassembled WGS sequence"/>
</dbReference>
<feature type="transmembrane region" description="Helical" evidence="7">
    <location>
        <begin position="292"/>
        <end position="312"/>
    </location>
</feature>